<feature type="transmembrane region" description="Helical" evidence="2">
    <location>
        <begin position="209"/>
        <end position="235"/>
    </location>
</feature>
<dbReference type="Gramene" id="RZC72604">
    <property type="protein sequence ID" value="RZC72604"/>
    <property type="gene ID" value="C5167_048082"/>
</dbReference>
<feature type="compositionally biased region" description="Basic and acidic residues" evidence="1">
    <location>
        <begin position="12"/>
        <end position="23"/>
    </location>
</feature>
<feature type="domain" description="DUF7733" evidence="3">
    <location>
        <begin position="46"/>
        <end position="243"/>
    </location>
</feature>
<evidence type="ECO:0000259" key="3">
    <source>
        <dbReference type="Pfam" id="PF24867"/>
    </source>
</evidence>
<feature type="transmembrane region" description="Helical" evidence="2">
    <location>
        <begin position="109"/>
        <end position="130"/>
    </location>
</feature>
<dbReference type="AlphaFoldDB" id="A0A4Y7KGX1"/>
<dbReference type="PANTHER" id="PTHR33829:SF1">
    <property type="entry name" value="TRANSMEMBRANE PROTEIN"/>
    <property type="match status" value="1"/>
</dbReference>
<dbReference type="EMBL" id="CM010722">
    <property type="protein sequence ID" value="RZC72604.1"/>
    <property type="molecule type" value="Genomic_DNA"/>
</dbReference>
<evidence type="ECO:0000256" key="1">
    <source>
        <dbReference type="SAM" id="MobiDB-lite"/>
    </source>
</evidence>
<dbReference type="Pfam" id="PF24867">
    <property type="entry name" value="DUF7733"/>
    <property type="match status" value="1"/>
</dbReference>
<reference evidence="4 5" key="1">
    <citation type="journal article" date="2018" name="Science">
        <title>The opium poppy genome and morphinan production.</title>
        <authorList>
            <person name="Guo L."/>
            <person name="Winzer T."/>
            <person name="Yang X."/>
            <person name="Li Y."/>
            <person name="Ning Z."/>
            <person name="He Z."/>
            <person name="Teodor R."/>
            <person name="Lu Y."/>
            <person name="Bowser T.A."/>
            <person name="Graham I.A."/>
            <person name="Ye K."/>
        </authorList>
    </citation>
    <scope>NUCLEOTIDE SEQUENCE [LARGE SCALE GENOMIC DNA]</scope>
    <source>
        <strain evidence="5">cv. HN1</strain>
        <tissue evidence="4">Leaves</tissue>
    </source>
</reference>
<accession>A0A4Y7KGX1</accession>
<organism evidence="4 5">
    <name type="scientific">Papaver somniferum</name>
    <name type="common">Opium poppy</name>
    <dbReference type="NCBI Taxonomy" id="3469"/>
    <lineage>
        <taxon>Eukaryota</taxon>
        <taxon>Viridiplantae</taxon>
        <taxon>Streptophyta</taxon>
        <taxon>Embryophyta</taxon>
        <taxon>Tracheophyta</taxon>
        <taxon>Spermatophyta</taxon>
        <taxon>Magnoliopsida</taxon>
        <taxon>Ranunculales</taxon>
        <taxon>Papaveraceae</taxon>
        <taxon>Papaveroideae</taxon>
        <taxon>Papaver</taxon>
    </lineage>
</organism>
<evidence type="ECO:0000313" key="4">
    <source>
        <dbReference type="EMBL" id="RZC72604.1"/>
    </source>
</evidence>
<sequence length="250" mass="27796">MSGGLGSTCIDEDIRAPKSKESETQNLQMNSTLPAKPPKTHRGILSLRQLNALAIAIVLSATGMVSIQDIAFVVSSIFYMLFLSKFAFPLSPPSTENTPIFSPAKNKILAVYVSVGALIGLLLPIVYIFHGIYEGDKEGIKAAVPHVFLLSSQVFMEGFAFSNRFSIPIRVFVPVFYNAMRILTIMDWLKAEIFKENEGFGKGSEWRLYVGRGLGVANMVFWSFNLFGFLLPIYLPRAFKRYYGAKEGQD</sequence>
<dbReference type="OMA" id="MEKRDQF"/>
<keyword evidence="2" id="KW-0472">Membrane</keyword>
<dbReference type="Proteomes" id="UP000316621">
    <property type="component" value="Chromosome 8"/>
</dbReference>
<proteinExistence type="predicted"/>
<keyword evidence="2" id="KW-1133">Transmembrane helix</keyword>
<feature type="compositionally biased region" description="Polar residues" evidence="1">
    <location>
        <begin position="24"/>
        <end position="33"/>
    </location>
</feature>
<name>A0A4Y7KGX1_PAPSO</name>
<gene>
    <name evidence="4" type="ORF">C5167_048082</name>
</gene>
<feature type="transmembrane region" description="Helical" evidence="2">
    <location>
        <begin position="45"/>
        <end position="64"/>
    </location>
</feature>
<evidence type="ECO:0000313" key="5">
    <source>
        <dbReference type="Proteomes" id="UP000316621"/>
    </source>
</evidence>
<dbReference type="InterPro" id="IPR056635">
    <property type="entry name" value="DUF7733"/>
</dbReference>
<keyword evidence="5" id="KW-1185">Reference proteome</keyword>
<keyword evidence="2" id="KW-0812">Transmembrane</keyword>
<feature type="region of interest" description="Disordered" evidence="1">
    <location>
        <begin position="1"/>
        <end position="39"/>
    </location>
</feature>
<evidence type="ECO:0000256" key="2">
    <source>
        <dbReference type="SAM" id="Phobius"/>
    </source>
</evidence>
<protein>
    <recommendedName>
        <fullName evidence="3">DUF7733 domain-containing protein</fullName>
    </recommendedName>
</protein>
<dbReference type="PANTHER" id="PTHR33829">
    <property type="entry name" value="OSJNBA0044M19.10 PROTEIN"/>
    <property type="match status" value="1"/>
</dbReference>
<dbReference type="OrthoDB" id="1906194at2759"/>